<comment type="caution">
    <text evidence="7">The sequence shown here is derived from an EMBL/GenBank/DDBJ whole genome shotgun (WGS) entry which is preliminary data.</text>
</comment>
<dbReference type="InterPro" id="IPR000847">
    <property type="entry name" value="LysR_HTH_N"/>
</dbReference>
<dbReference type="STRING" id="280332.CQ12_15175"/>
<evidence type="ECO:0000256" key="3">
    <source>
        <dbReference type="ARBA" id="ARBA00023015"/>
    </source>
</evidence>
<dbReference type="Gene3D" id="3.40.190.10">
    <property type="entry name" value="Periplasmic binding protein-like II"/>
    <property type="match status" value="2"/>
</dbReference>
<evidence type="ECO:0000256" key="5">
    <source>
        <dbReference type="ARBA" id="ARBA00023163"/>
    </source>
</evidence>
<evidence type="ECO:0000313" key="8">
    <source>
        <dbReference type="Proteomes" id="UP000050863"/>
    </source>
</evidence>
<dbReference type="GO" id="GO:0003677">
    <property type="term" value="F:DNA binding"/>
    <property type="evidence" value="ECO:0007669"/>
    <property type="project" value="UniProtKB-KW"/>
</dbReference>
<dbReference type="Pfam" id="PF00126">
    <property type="entry name" value="HTH_1"/>
    <property type="match status" value="1"/>
</dbReference>
<dbReference type="FunFam" id="1.10.10.10:FF:000001">
    <property type="entry name" value="LysR family transcriptional regulator"/>
    <property type="match status" value="1"/>
</dbReference>
<dbReference type="InterPro" id="IPR036390">
    <property type="entry name" value="WH_DNA-bd_sf"/>
</dbReference>
<proteinExistence type="inferred from homology"/>
<gene>
    <name evidence="7" type="ORF">CQ12_15175</name>
</gene>
<accession>A0A0R3L295</accession>
<dbReference type="Pfam" id="PF03466">
    <property type="entry name" value="LysR_substrate"/>
    <property type="match status" value="1"/>
</dbReference>
<keyword evidence="4" id="KW-0238">DNA-binding</keyword>
<feature type="domain" description="HTH lysR-type" evidence="6">
    <location>
        <begin position="2"/>
        <end position="59"/>
    </location>
</feature>
<dbReference type="InterPro" id="IPR005119">
    <property type="entry name" value="LysR_subst-bd"/>
</dbReference>
<dbReference type="Proteomes" id="UP000050863">
    <property type="component" value="Unassembled WGS sequence"/>
</dbReference>
<keyword evidence="5" id="KW-0804">Transcription</keyword>
<dbReference type="SUPFAM" id="SSF46785">
    <property type="entry name" value="Winged helix' DNA-binding domain"/>
    <property type="match status" value="1"/>
</dbReference>
<evidence type="ECO:0000259" key="6">
    <source>
        <dbReference type="PROSITE" id="PS50931"/>
    </source>
</evidence>
<reference evidence="7 8" key="1">
    <citation type="submission" date="2014-03" db="EMBL/GenBank/DDBJ databases">
        <title>Bradyrhizobium valentinum sp. nov., isolated from effective nodules of Lupinus mariae-josephae, a lupine endemic of basic-lime soils in Eastern Spain.</title>
        <authorList>
            <person name="Duran D."/>
            <person name="Rey L."/>
            <person name="Navarro A."/>
            <person name="Busquets A."/>
            <person name="Imperial J."/>
            <person name="Ruiz-Argueso T."/>
        </authorList>
    </citation>
    <scope>NUCLEOTIDE SEQUENCE [LARGE SCALE GENOMIC DNA]</scope>
    <source>
        <strain evidence="7 8">PAC68</strain>
    </source>
</reference>
<evidence type="ECO:0000256" key="1">
    <source>
        <dbReference type="ARBA" id="ARBA00003502"/>
    </source>
</evidence>
<evidence type="ECO:0000313" key="7">
    <source>
        <dbReference type="EMBL" id="KRR02008.1"/>
    </source>
</evidence>
<keyword evidence="8" id="KW-1185">Reference proteome</keyword>
<name>A0A0R3L295_9BRAD</name>
<dbReference type="PRINTS" id="PR00039">
    <property type="entry name" value="HTHLYSR"/>
</dbReference>
<dbReference type="OrthoDB" id="9795022at2"/>
<dbReference type="PANTHER" id="PTHR30346:SF0">
    <property type="entry name" value="HCA OPERON TRANSCRIPTIONAL ACTIVATOR HCAR"/>
    <property type="match status" value="1"/>
</dbReference>
<dbReference type="PANTHER" id="PTHR30346">
    <property type="entry name" value="TRANSCRIPTIONAL DUAL REGULATOR HCAR-RELATED"/>
    <property type="match status" value="1"/>
</dbReference>
<dbReference type="GO" id="GO:0003700">
    <property type="term" value="F:DNA-binding transcription factor activity"/>
    <property type="evidence" value="ECO:0007669"/>
    <property type="project" value="InterPro"/>
</dbReference>
<dbReference type="InterPro" id="IPR036388">
    <property type="entry name" value="WH-like_DNA-bd_sf"/>
</dbReference>
<dbReference type="Gene3D" id="1.10.10.10">
    <property type="entry name" value="Winged helix-like DNA-binding domain superfamily/Winged helix DNA-binding domain"/>
    <property type="match status" value="1"/>
</dbReference>
<dbReference type="SUPFAM" id="SSF53850">
    <property type="entry name" value="Periplasmic binding protein-like II"/>
    <property type="match status" value="1"/>
</dbReference>
<comment type="function">
    <text evidence="1">NodD regulates the expression of the nodABCFE genes which encode other nodulation proteins. NodD is also a negative regulator of its own expression. Binds flavonoids as inducers.</text>
</comment>
<sequence>MFDLGQLRSFIAVATELHFGRAARRLHMTQPPLSRQIQMLERDLKVPLFTRTSRSVELTQAGRAFLAEARDLLQRSEAAVKIAREAAEPTAGTVRVGFVAATTYDYLPRLTSRARNELPNIELVYEELNSIEQREALAFSRIDIGIVRPLPVQDNLRSACVTQSGLALALPLAHPLAVRRRPQLAQIHGEPFIMYSSAGRYMHDLLSSAFRVARVQPNYVQFMSQAQGILSLVSTGLGIGIVPEETRNACFDNVVFRPIRLGPAVRTEFHAIWRPDNRNPALTPLRDLMLSIG</sequence>
<evidence type="ECO:0000256" key="4">
    <source>
        <dbReference type="ARBA" id="ARBA00023125"/>
    </source>
</evidence>
<evidence type="ECO:0000256" key="2">
    <source>
        <dbReference type="ARBA" id="ARBA00009437"/>
    </source>
</evidence>
<dbReference type="RefSeq" id="WP_057838255.1">
    <property type="nucleotide sequence ID" value="NZ_LLXZ01000160.1"/>
</dbReference>
<protein>
    <submittedName>
        <fullName evidence="7">LysR family transcriptional regulator</fullName>
    </submittedName>
</protein>
<keyword evidence="3" id="KW-0805">Transcription regulation</keyword>
<dbReference type="PROSITE" id="PS50931">
    <property type="entry name" value="HTH_LYSR"/>
    <property type="match status" value="1"/>
</dbReference>
<dbReference type="AlphaFoldDB" id="A0A0R3L295"/>
<organism evidence="7 8">
    <name type="scientific">Bradyrhizobium jicamae</name>
    <dbReference type="NCBI Taxonomy" id="280332"/>
    <lineage>
        <taxon>Bacteria</taxon>
        <taxon>Pseudomonadati</taxon>
        <taxon>Pseudomonadota</taxon>
        <taxon>Alphaproteobacteria</taxon>
        <taxon>Hyphomicrobiales</taxon>
        <taxon>Nitrobacteraceae</taxon>
        <taxon>Bradyrhizobium</taxon>
    </lineage>
</organism>
<dbReference type="EMBL" id="LLXZ01000160">
    <property type="protein sequence ID" value="KRR02008.1"/>
    <property type="molecule type" value="Genomic_DNA"/>
</dbReference>
<dbReference type="GO" id="GO:0032993">
    <property type="term" value="C:protein-DNA complex"/>
    <property type="evidence" value="ECO:0007669"/>
    <property type="project" value="TreeGrafter"/>
</dbReference>
<comment type="similarity">
    <text evidence="2">Belongs to the LysR transcriptional regulatory family.</text>
</comment>